<sequence length="133" mass="15577">MSRTHHRARPITPLTLLALSSLLLPTLSLTHLYLHAYTVFPIIYTLVLSAFTFLLYGYDKMQARNLNWRVKESTLHLCAVLGGWPGALAGMHYFQHKTRKVRFLVVFWGVVGVWEVCWWGVWRTEYQDWERGV</sequence>
<evidence type="ECO:0000313" key="2">
    <source>
        <dbReference type="EMBL" id="KAF2442052.1"/>
    </source>
</evidence>
<dbReference type="AlphaFoldDB" id="A0A9P4PDQ3"/>
<dbReference type="OrthoDB" id="10259680at2759"/>
<keyword evidence="1" id="KW-1133">Transmembrane helix</keyword>
<accession>A0A9P4PDQ3</accession>
<protein>
    <submittedName>
        <fullName evidence="2">DUF1294-domain-containing protein</fullName>
    </submittedName>
</protein>
<keyword evidence="1" id="KW-0472">Membrane</keyword>
<keyword evidence="3" id="KW-1185">Reference proteome</keyword>
<evidence type="ECO:0000313" key="3">
    <source>
        <dbReference type="Proteomes" id="UP000799764"/>
    </source>
</evidence>
<feature type="transmembrane region" description="Helical" evidence="1">
    <location>
        <begin position="101"/>
        <end position="121"/>
    </location>
</feature>
<comment type="caution">
    <text evidence="2">The sequence shown here is derived from an EMBL/GenBank/DDBJ whole genome shotgun (WGS) entry which is preliminary data.</text>
</comment>
<dbReference type="InterPro" id="IPR010718">
    <property type="entry name" value="DUF1294"/>
</dbReference>
<evidence type="ECO:0000256" key="1">
    <source>
        <dbReference type="SAM" id="Phobius"/>
    </source>
</evidence>
<gene>
    <name evidence="2" type="ORF">P171DRAFT_416942</name>
</gene>
<reference evidence="2" key="1">
    <citation type="journal article" date="2020" name="Stud. Mycol.">
        <title>101 Dothideomycetes genomes: a test case for predicting lifestyles and emergence of pathogens.</title>
        <authorList>
            <person name="Haridas S."/>
            <person name="Albert R."/>
            <person name="Binder M."/>
            <person name="Bloem J."/>
            <person name="Labutti K."/>
            <person name="Salamov A."/>
            <person name="Andreopoulos B."/>
            <person name="Baker S."/>
            <person name="Barry K."/>
            <person name="Bills G."/>
            <person name="Bluhm B."/>
            <person name="Cannon C."/>
            <person name="Castanera R."/>
            <person name="Culley D."/>
            <person name="Daum C."/>
            <person name="Ezra D."/>
            <person name="Gonzalez J."/>
            <person name="Henrissat B."/>
            <person name="Kuo A."/>
            <person name="Liang C."/>
            <person name="Lipzen A."/>
            <person name="Lutzoni F."/>
            <person name="Magnuson J."/>
            <person name="Mondo S."/>
            <person name="Nolan M."/>
            <person name="Ohm R."/>
            <person name="Pangilinan J."/>
            <person name="Park H.-J."/>
            <person name="Ramirez L."/>
            <person name="Alfaro M."/>
            <person name="Sun H."/>
            <person name="Tritt A."/>
            <person name="Yoshinaga Y."/>
            <person name="Zwiers L.-H."/>
            <person name="Turgeon B."/>
            <person name="Goodwin S."/>
            <person name="Spatafora J."/>
            <person name="Crous P."/>
            <person name="Grigoriev I."/>
        </authorList>
    </citation>
    <scope>NUCLEOTIDE SEQUENCE</scope>
    <source>
        <strain evidence="2">CBS 690.94</strain>
    </source>
</reference>
<proteinExistence type="predicted"/>
<feature type="transmembrane region" description="Helical" evidence="1">
    <location>
        <begin position="38"/>
        <end position="58"/>
    </location>
</feature>
<organism evidence="2 3">
    <name type="scientific">Karstenula rhodostoma CBS 690.94</name>
    <dbReference type="NCBI Taxonomy" id="1392251"/>
    <lineage>
        <taxon>Eukaryota</taxon>
        <taxon>Fungi</taxon>
        <taxon>Dikarya</taxon>
        <taxon>Ascomycota</taxon>
        <taxon>Pezizomycotina</taxon>
        <taxon>Dothideomycetes</taxon>
        <taxon>Pleosporomycetidae</taxon>
        <taxon>Pleosporales</taxon>
        <taxon>Massarineae</taxon>
        <taxon>Didymosphaeriaceae</taxon>
        <taxon>Karstenula</taxon>
    </lineage>
</organism>
<dbReference type="Proteomes" id="UP000799764">
    <property type="component" value="Unassembled WGS sequence"/>
</dbReference>
<dbReference type="EMBL" id="MU001504">
    <property type="protein sequence ID" value="KAF2442052.1"/>
    <property type="molecule type" value="Genomic_DNA"/>
</dbReference>
<name>A0A9P4PDQ3_9PLEO</name>
<dbReference type="Pfam" id="PF06961">
    <property type="entry name" value="DUF1294"/>
    <property type="match status" value="1"/>
</dbReference>
<keyword evidence="1" id="KW-0812">Transmembrane</keyword>